<organism evidence="1">
    <name type="scientific">human gut metagenome</name>
    <dbReference type="NCBI Taxonomy" id="408170"/>
    <lineage>
        <taxon>unclassified sequences</taxon>
        <taxon>metagenomes</taxon>
        <taxon>organismal metagenomes</taxon>
    </lineage>
</organism>
<accession>K1TMM9</accession>
<dbReference type="EMBL" id="AJWY01004975">
    <property type="protein sequence ID" value="EKC70893.1"/>
    <property type="molecule type" value="Genomic_DNA"/>
</dbReference>
<reference evidence="1" key="1">
    <citation type="journal article" date="2013" name="Environ. Microbiol.">
        <title>Microbiota from the distal guts of lean and obese adolescents exhibit partial functional redundancy besides clear differences in community structure.</title>
        <authorList>
            <person name="Ferrer M."/>
            <person name="Ruiz A."/>
            <person name="Lanza F."/>
            <person name="Haange S.B."/>
            <person name="Oberbach A."/>
            <person name="Till H."/>
            <person name="Bargiela R."/>
            <person name="Campoy C."/>
            <person name="Segura M.T."/>
            <person name="Richter M."/>
            <person name="von Bergen M."/>
            <person name="Seifert J."/>
            <person name="Suarez A."/>
        </authorList>
    </citation>
    <scope>NUCLEOTIDE SEQUENCE</scope>
</reference>
<protein>
    <submittedName>
        <fullName evidence="1">Uncharacterized protein</fullName>
    </submittedName>
</protein>
<comment type="caution">
    <text evidence="1">The sequence shown here is derived from an EMBL/GenBank/DDBJ whole genome shotgun (WGS) entry which is preliminary data.</text>
</comment>
<gene>
    <name evidence="1" type="ORF">LEA_07547</name>
</gene>
<evidence type="ECO:0000313" key="1">
    <source>
        <dbReference type="EMBL" id="EKC70893.1"/>
    </source>
</evidence>
<feature type="non-terminal residue" evidence="1">
    <location>
        <position position="25"/>
    </location>
</feature>
<name>K1TMM9_9ZZZZ</name>
<dbReference type="AlphaFoldDB" id="K1TMM9"/>
<sequence>MLDLTRMAGLTPGGALIEILNQDGT</sequence>
<proteinExistence type="predicted"/>